<comment type="caution">
    <text evidence="1">The sequence shown here is derived from an EMBL/GenBank/DDBJ whole genome shotgun (WGS) entry which is preliminary data.</text>
</comment>
<dbReference type="HOGENOM" id="CLU_3401783_0_0_6"/>
<organism evidence="1 2">
    <name type="scientific">Aeromonas veronii AMC34</name>
    <dbReference type="NCBI Taxonomy" id="1073383"/>
    <lineage>
        <taxon>Bacteria</taxon>
        <taxon>Pseudomonadati</taxon>
        <taxon>Pseudomonadota</taxon>
        <taxon>Gammaproteobacteria</taxon>
        <taxon>Aeromonadales</taxon>
        <taxon>Aeromonadaceae</taxon>
        <taxon>Aeromonas</taxon>
    </lineage>
</organism>
<dbReference type="EMBL" id="AGWU01000016">
    <property type="protein sequence ID" value="EKB20833.1"/>
    <property type="molecule type" value="Genomic_DNA"/>
</dbReference>
<evidence type="ECO:0000313" key="1">
    <source>
        <dbReference type="EMBL" id="EKB20833.1"/>
    </source>
</evidence>
<evidence type="ECO:0000313" key="2">
    <source>
        <dbReference type="Proteomes" id="UP000006087"/>
    </source>
</evidence>
<protein>
    <submittedName>
        <fullName evidence="1">Uncharacterized protein</fullName>
    </submittedName>
</protein>
<accession>K1J3J8</accession>
<reference evidence="1 2" key="1">
    <citation type="submission" date="2012-06" db="EMBL/GenBank/DDBJ databases">
        <title>The Genome Sequence of Aeromonas veronii AMC34.</title>
        <authorList>
            <consortium name="The Broad Institute Genome Sequencing Platform"/>
            <person name="Earl A."/>
            <person name="Ward D."/>
            <person name="Feldgarden M."/>
            <person name="Gevers D."/>
            <person name="Graf J."/>
            <person name="Tomasi A."/>
            <person name="Horneman A."/>
            <person name="Walker B."/>
            <person name="Young S.K."/>
            <person name="Zeng Q."/>
            <person name="Gargeya S."/>
            <person name="Fitzgerald M."/>
            <person name="Haas B."/>
            <person name="Abouelleil A."/>
            <person name="Alvarado L."/>
            <person name="Arachchi H.M."/>
            <person name="Berlin A.M."/>
            <person name="Chapman S.B."/>
            <person name="Goldberg J."/>
            <person name="Griggs A."/>
            <person name="Gujja S."/>
            <person name="Hansen M."/>
            <person name="Howarth C."/>
            <person name="Imamovic A."/>
            <person name="Larimer J."/>
            <person name="McCowan C."/>
            <person name="Montmayeur A."/>
            <person name="Murphy C."/>
            <person name="Neiman D."/>
            <person name="Pearson M."/>
            <person name="Priest M."/>
            <person name="Roberts A."/>
            <person name="Saif S."/>
            <person name="Shea T."/>
            <person name="Sisk P."/>
            <person name="Sykes S."/>
            <person name="Wortman J."/>
            <person name="Nusbaum C."/>
            <person name="Birren B."/>
        </authorList>
    </citation>
    <scope>NUCLEOTIDE SEQUENCE [LARGE SCALE GENOMIC DNA]</scope>
    <source>
        <strain evidence="1 2">AMC34</strain>
    </source>
</reference>
<dbReference type="AlphaFoldDB" id="K1J3J8"/>
<sequence>MLEIGLVSLLEGYEVQEGNITVKQLGGHMA</sequence>
<gene>
    <name evidence="1" type="ORF">HMPREF1168_01638</name>
</gene>
<dbReference type="Proteomes" id="UP000006087">
    <property type="component" value="Unassembled WGS sequence"/>
</dbReference>
<proteinExistence type="predicted"/>
<name>K1J3J8_AERVE</name>